<feature type="transmembrane region" description="Helical" evidence="1">
    <location>
        <begin position="150"/>
        <end position="171"/>
    </location>
</feature>
<evidence type="ECO:0000256" key="1">
    <source>
        <dbReference type="SAM" id="Phobius"/>
    </source>
</evidence>
<accession>A0AAU9SVS4</accession>
<feature type="transmembrane region" description="Helical" evidence="1">
    <location>
        <begin position="51"/>
        <end position="69"/>
    </location>
</feature>
<dbReference type="Gene3D" id="3.60.21.10">
    <property type="match status" value="1"/>
</dbReference>
<keyword evidence="1" id="KW-0812">Transmembrane</keyword>
<gene>
    <name evidence="3" type="ORF">TAV2_LOCUS21575</name>
</gene>
<feature type="transmembrane region" description="Helical" evidence="1">
    <location>
        <begin position="702"/>
        <end position="723"/>
    </location>
</feature>
<dbReference type="SUPFAM" id="SSF56300">
    <property type="entry name" value="Metallo-dependent phosphatases"/>
    <property type="match status" value="1"/>
</dbReference>
<organism evidence="3 4">
    <name type="scientific">Thlaspi arvense</name>
    <name type="common">Field penny-cress</name>
    <dbReference type="NCBI Taxonomy" id="13288"/>
    <lineage>
        <taxon>Eukaryota</taxon>
        <taxon>Viridiplantae</taxon>
        <taxon>Streptophyta</taxon>
        <taxon>Embryophyta</taxon>
        <taxon>Tracheophyta</taxon>
        <taxon>Spermatophyta</taxon>
        <taxon>Magnoliopsida</taxon>
        <taxon>eudicotyledons</taxon>
        <taxon>Gunneridae</taxon>
        <taxon>Pentapetalae</taxon>
        <taxon>rosids</taxon>
        <taxon>malvids</taxon>
        <taxon>Brassicales</taxon>
        <taxon>Brassicaceae</taxon>
        <taxon>Thlaspideae</taxon>
        <taxon>Thlaspi</taxon>
    </lineage>
</organism>
<dbReference type="EMBL" id="OU466862">
    <property type="protein sequence ID" value="CAH2071300.1"/>
    <property type="molecule type" value="Genomic_DNA"/>
</dbReference>
<keyword evidence="1" id="KW-1133">Transmembrane helix</keyword>
<dbReference type="Proteomes" id="UP000836841">
    <property type="component" value="Chromosome 6"/>
</dbReference>
<dbReference type="InterPro" id="IPR004843">
    <property type="entry name" value="Calcineurin-like_PHP"/>
</dbReference>
<keyword evidence="4" id="KW-1185">Reference proteome</keyword>
<reference evidence="3 4" key="1">
    <citation type="submission" date="2022-03" db="EMBL/GenBank/DDBJ databases">
        <authorList>
            <person name="Nunn A."/>
            <person name="Chopra R."/>
            <person name="Nunn A."/>
            <person name="Contreras Garrido A."/>
        </authorList>
    </citation>
    <scope>NUCLEOTIDE SEQUENCE [LARGE SCALE GENOMIC DNA]</scope>
</reference>
<evidence type="ECO:0000313" key="4">
    <source>
        <dbReference type="Proteomes" id="UP000836841"/>
    </source>
</evidence>
<feature type="transmembrane region" description="Helical" evidence="1">
    <location>
        <begin position="667"/>
        <end position="690"/>
    </location>
</feature>
<dbReference type="GO" id="GO:0016787">
    <property type="term" value="F:hydrolase activity"/>
    <property type="evidence" value="ECO:0007669"/>
    <property type="project" value="InterPro"/>
</dbReference>
<feature type="transmembrane region" description="Helical" evidence="1">
    <location>
        <begin position="111"/>
        <end position="138"/>
    </location>
</feature>
<protein>
    <recommendedName>
        <fullName evidence="2">Calcineurin-like phosphoesterase domain-containing protein</fullName>
    </recommendedName>
</protein>
<dbReference type="Pfam" id="PF00149">
    <property type="entry name" value="Metallophos"/>
    <property type="match status" value="1"/>
</dbReference>
<name>A0AAU9SVS4_THLAR</name>
<feature type="transmembrane region" description="Helical" evidence="1">
    <location>
        <begin position="812"/>
        <end position="840"/>
    </location>
</feature>
<feature type="domain" description="Calcineurin-like phosphoesterase" evidence="2">
    <location>
        <begin position="320"/>
        <end position="520"/>
    </location>
</feature>
<dbReference type="PANTHER" id="PTHR34211:SF3">
    <property type="entry name" value="CALCINEURIN-LIKE METALLO-PHOSPHOESTERASE SUPERFAMILY PROTEIN"/>
    <property type="match status" value="1"/>
</dbReference>
<dbReference type="AlphaFoldDB" id="A0AAU9SVS4"/>
<sequence length="954" mass="109895">MERVRTILTHTYPYPHEHSRHAIIAVFFGCLFFISSDNMHTLIEKFSVKWWSMYACLLGFFYFFSSPFIGKTIRPNYSNFSRWYIAWILVAALYHLPNFQSMGLDLRMNLSLFLTIYISSIFFLVVFHIIFLCLWYVGLVSRVAGRRPEILTILQNCAVLSMACCIFYSHCGNRAILRQKPLGRQHSSWFSFWKREHRHNTWLAKFIRMSELKDQVCSSWFAPVGSASDYPLLSKWFIYGEIACNGSCPDSSNEISPIYSLTSADLFKTVFDLLVSVTVFVGRFDMRMLQAAMTKSCDGTKKEELLYDHLAHKDKFWFDFMADTGDGGNSSYAVAKLLAQPTIEVLVDGKARPLPRGNVLLIGGDLAYPNPSSFTYEKRLFCPFEYALQPPPWYKNDSIAVDKPELPEGVKDLKDYDGPQCFLIPGNHDWFDGLNTFMRYICHKSWLGGWFMPQKKSYFALQLPQRWWVFGLDLALHGDIDVDQFKFFSELVKEKVEEDDAVIIITHEPNWLLDWYWSCDTGKNVRHLICDVLKDRCKLRMAGDLHHYMRHSCTQSDGPTHVQHLLVNGCGGAFLHPTHVFSKFSKFYGASYGSKAAYPSFDDSSKIALGNILKFRKKNWQFDFIGGIIYFILVFSLFPQCKLAHILRGDSFSGHLESFLGTVWSAFVYVMEQSYVSFTGVLMLLISAIIFVPSKISRKKRVLIGVLHVAAHLMAALILMLMLELGIEICIQHNLLANSGYHSLYQWYKSVESEHFPDPTGLRARIEQWTFGLYPACIKYLMSAFDVPEVMAVTRTNICKEGMESLSRSGAVIYYASVFLYFWVFSTPVVSLVFGSYLYICINWLHIHFDEAFSSLRIANYKSFTRFHIKENKDIEVFTLAVDKVPKDWKLDKDWDSEPKQSGVMSHKRKYPSKWCASTSQQDPVATVKVVDYFVIHRSQKQNGESSQKQNGEC</sequence>
<evidence type="ECO:0000313" key="3">
    <source>
        <dbReference type="EMBL" id="CAH2071300.1"/>
    </source>
</evidence>
<feature type="transmembrane region" description="Helical" evidence="1">
    <location>
        <begin position="81"/>
        <end position="99"/>
    </location>
</feature>
<feature type="transmembrane region" description="Helical" evidence="1">
    <location>
        <begin position="624"/>
        <end position="647"/>
    </location>
</feature>
<dbReference type="PANTHER" id="PTHR34211">
    <property type="entry name" value="CALCINEURIN-LIKE METALLO-PHOSPHOESTERASE SUPERFAMILY PROTEIN"/>
    <property type="match status" value="1"/>
</dbReference>
<dbReference type="InterPro" id="IPR029052">
    <property type="entry name" value="Metallo-depent_PP-like"/>
</dbReference>
<feature type="transmembrane region" description="Helical" evidence="1">
    <location>
        <begin position="20"/>
        <end position="39"/>
    </location>
</feature>
<keyword evidence="1" id="KW-0472">Membrane</keyword>
<proteinExistence type="predicted"/>
<evidence type="ECO:0000259" key="2">
    <source>
        <dbReference type="Pfam" id="PF00149"/>
    </source>
</evidence>